<reference evidence="1 2" key="1">
    <citation type="submission" date="2016-11" db="EMBL/GenBank/DDBJ databases">
        <authorList>
            <person name="Jaros S."/>
            <person name="Januszkiewicz K."/>
            <person name="Wedrychowicz H."/>
        </authorList>
    </citation>
    <scope>NUCLEOTIDE SEQUENCE [LARGE SCALE GENOMIC DNA]</scope>
    <source>
        <strain evidence="1 2">DSM 13106</strain>
    </source>
</reference>
<dbReference type="RefSeq" id="WP_072743058.1">
    <property type="nucleotide sequence ID" value="NZ_FQXR01000003.1"/>
</dbReference>
<proteinExistence type="predicted"/>
<evidence type="ECO:0000313" key="1">
    <source>
        <dbReference type="EMBL" id="SHH56093.1"/>
    </source>
</evidence>
<sequence>MTIEGLDSLLKKLNNLSINANEVVKKGVANATKKVQGDAKDLAPVNYGQLRNGIVTDVKEEVGEVIGEISATAEHSAYVEFGTGPVGRASPKDLPPGIEPQYREGMWWIHESQIDPAIAEQYHFIKIETKDGVFYGTYGQAAQPYLYPAMKQNEEYIKESIAASVRMEIKKGD</sequence>
<keyword evidence="2" id="KW-1185">Reference proteome</keyword>
<accession>A0A1M5U0B8</accession>
<organism evidence="1 2">
    <name type="scientific">Sporanaerobacter acetigenes DSM 13106</name>
    <dbReference type="NCBI Taxonomy" id="1123281"/>
    <lineage>
        <taxon>Bacteria</taxon>
        <taxon>Bacillati</taxon>
        <taxon>Bacillota</taxon>
        <taxon>Tissierellia</taxon>
        <taxon>Tissierellales</taxon>
        <taxon>Sporanaerobacteraceae</taxon>
        <taxon>Sporanaerobacter</taxon>
    </lineage>
</organism>
<dbReference type="STRING" id="1123281.SAMN02745180_00478"/>
<dbReference type="NCBIfam" id="TIGR01725">
    <property type="entry name" value="phge_HK97_gp10"/>
    <property type="match status" value="1"/>
</dbReference>
<name>A0A1M5U0B8_9FIRM</name>
<dbReference type="OrthoDB" id="4457835at2"/>
<protein>
    <submittedName>
        <fullName evidence="1">Phage protein, HK97 gp10 family</fullName>
    </submittedName>
</protein>
<dbReference type="Proteomes" id="UP000184389">
    <property type="component" value="Unassembled WGS sequence"/>
</dbReference>
<dbReference type="Pfam" id="PF04883">
    <property type="entry name" value="HK97-gp10_like"/>
    <property type="match status" value="1"/>
</dbReference>
<dbReference type="EMBL" id="FQXR01000003">
    <property type="protein sequence ID" value="SHH56093.1"/>
    <property type="molecule type" value="Genomic_DNA"/>
</dbReference>
<evidence type="ECO:0000313" key="2">
    <source>
        <dbReference type="Proteomes" id="UP000184389"/>
    </source>
</evidence>
<dbReference type="InterPro" id="IPR010064">
    <property type="entry name" value="HK97-gp10_tail"/>
</dbReference>
<gene>
    <name evidence="1" type="ORF">SAMN02745180_00478</name>
</gene>
<dbReference type="AlphaFoldDB" id="A0A1M5U0B8"/>